<reference evidence="1 2" key="1">
    <citation type="submission" date="2009-01" db="EMBL/GenBank/DDBJ databases">
        <authorList>
            <person name="Qin X."/>
            <person name="Bachman B."/>
            <person name="Battles P."/>
            <person name="Bell A."/>
            <person name="Bess C."/>
            <person name="Bickham C."/>
            <person name="Chaboub L."/>
            <person name="Chen D."/>
            <person name="Coyle M."/>
            <person name="Deiros D.R."/>
            <person name="Dinh H."/>
            <person name="Forbes L."/>
            <person name="Fowler G."/>
            <person name="Francisco L."/>
            <person name="Fu Q."/>
            <person name="Gubbala S."/>
            <person name="Hale W."/>
            <person name="Han Y."/>
            <person name="Hemphill L."/>
            <person name="Highlander S.K."/>
            <person name="Hirani K."/>
            <person name="Hogues M."/>
            <person name="Jackson L."/>
            <person name="Jakkamsetti A."/>
            <person name="Javaid M."/>
            <person name="Jiang H."/>
            <person name="Korchina V."/>
            <person name="Kovar C."/>
            <person name="Lara F."/>
            <person name="Lee S."/>
            <person name="Mata R."/>
            <person name="Mathew T."/>
            <person name="Moen C."/>
            <person name="Morales K."/>
            <person name="Munidasa M."/>
            <person name="Nazareth L."/>
            <person name="Ngo R."/>
            <person name="Nguyen L."/>
            <person name="Okwuonu G."/>
            <person name="Ongeri F."/>
            <person name="Patil S."/>
            <person name="Petrosino J."/>
            <person name="Pham C."/>
            <person name="Pham P."/>
            <person name="Pu L.-L."/>
            <person name="Puazo M."/>
            <person name="Raj R."/>
            <person name="Reid J."/>
            <person name="Rouhana J."/>
            <person name="Saada N."/>
            <person name="Shang Y."/>
            <person name="Simmons D."/>
            <person name="Thornton R."/>
            <person name="Warren J."/>
            <person name="Weissenberger G."/>
            <person name="Zhang J."/>
            <person name="Zhang L."/>
            <person name="Zhou C."/>
            <person name="Zhu D."/>
            <person name="Muzny D."/>
            <person name="Worley K."/>
            <person name="Gibbs R."/>
        </authorList>
    </citation>
    <scope>NUCLEOTIDE SEQUENCE [LARGE SCALE GENOMIC DNA]</scope>
    <source>
        <strain evidence="1 2">ATCC 33300</strain>
    </source>
</reference>
<dbReference type="HOGENOM" id="CLU_3239783_0_0_10"/>
<evidence type="ECO:0000313" key="2">
    <source>
        <dbReference type="Proteomes" id="UP000006241"/>
    </source>
</evidence>
<dbReference type="Proteomes" id="UP000006241">
    <property type="component" value="Unassembled WGS sequence"/>
</dbReference>
<organism evidence="1 2">
    <name type="scientific">Sphingobacterium spiritivorum ATCC 33300</name>
    <dbReference type="NCBI Taxonomy" id="525372"/>
    <lineage>
        <taxon>Bacteria</taxon>
        <taxon>Pseudomonadati</taxon>
        <taxon>Bacteroidota</taxon>
        <taxon>Sphingobacteriia</taxon>
        <taxon>Sphingobacteriales</taxon>
        <taxon>Sphingobacteriaceae</taxon>
        <taxon>Sphingobacterium</taxon>
    </lineage>
</organism>
<protein>
    <submittedName>
        <fullName evidence="1">Uncharacterized protein</fullName>
    </submittedName>
</protein>
<accession>C2FUE0</accession>
<proteinExistence type="predicted"/>
<comment type="caution">
    <text evidence="1">The sequence shown here is derived from an EMBL/GenBank/DDBJ whole genome shotgun (WGS) entry which is preliminary data.</text>
</comment>
<dbReference type="EMBL" id="ACHB01000021">
    <property type="protein sequence ID" value="EEI93518.1"/>
    <property type="molecule type" value="Genomic_DNA"/>
</dbReference>
<evidence type="ECO:0000313" key="1">
    <source>
        <dbReference type="EMBL" id="EEI93518.1"/>
    </source>
</evidence>
<name>C2FUE0_SPHSI</name>
<sequence>MPDNFNEISDSRSIAIHGIHILKSALKWITNKIINYKLINKSL</sequence>
<dbReference type="AlphaFoldDB" id="C2FUE0"/>
<gene>
    <name evidence="1" type="ORF">HMPREF0765_0946</name>
</gene>